<dbReference type="EMBL" id="HE573026">
    <property type="protein sequence ID" value="CCC51015.1"/>
    <property type="molecule type" value="Genomic_DNA"/>
</dbReference>
<gene>
    <name evidence="2" type="ORF">TVY486_1000690</name>
</gene>
<keyword evidence="1" id="KW-1133">Transmembrane helix</keyword>
<keyword evidence="1" id="KW-0812">Transmembrane</keyword>
<dbReference type="AlphaFoldDB" id="G0U567"/>
<proteinExistence type="predicted"/>
<reference evidence="2" key="1">
    <citation type="journal article" date="2012" name="Proc. Natl. Acad. Sci. U.S.A.">
        <title>Antigenic diversity is generated by distinct evolutionary mechanisms in African trypanosome species.</title>
        <authorList>
            <person name="Jackson A.P."/>
            <person name="Berry A."/>
            <person name="Aslett M."/>
            <person name="Allison H.C."/>
            <person name="Burton P."/>
            <person name="Vavrova-Anderson J."/>
            <person name="Brown R."/>
            <person name="Browne H."/>
            <person name="Corton N."/>
            <person name="Hauser H."/>
            <person name="Gamble J."/>
            <person name="Gilderthorp R."/>
            <person name="Marcello L."/>
            <person name="McQuillan J."/>
            <person name="Otto T.D."/>
            <person name="Quail M.A."/>
            <person name="Sanders M.J."/>
            <person name="van Tonder A."/>
            <person name="Ginger M.L."/>
            <person name="Field M.C."/>
            <person name="Barry J.D."/>
            <person name="Hertz-Fowler C."/>
            <person name="Berriman M."/>
        </authorList>
    </citation>
    <scope>NUCLEOTIDE SEQUENCE</scope>
    <source>
        <strain evidence="2">Y486</strain>
    </source>
</reference>
<evidence type="ECO:0000256" key="1">
    <source>
        <dbReference type="SAM" id="Phobius"/>
    </source>
</evidence>
<dbReference type="VEuPathDB" id="TriTrypDB:TvY486_1000690"/>
<feature type="transmembrane region" description="Helical" evidence="1">
    <location>
        <begin position="36"/>
        <end position="53"/>
    </location>
</feature>
<feature type="transmembrane region" description="Helical" evidence="1">
    <location>
        <begin position="6"/>
        <end position="24"/>
    </location>
</feature>
<keyword evidence="1" id="KW-0472">Membrane</keyword>
<evidence type="ECO:0000313" key="2">
    <source>
        <dbReference type="EMBL" id="CCC51015.1"/>
    </source>
</evidence>
<name>G0U567_TRYVY</name>
<organism evidence="2">
    <name type="scientific">Trypanosoma vivax (strain Y486)</name>
    <dbReference type="NCBI Taxonomy" id="1055687"/>
    <lineage>
        <taxon>Eukaryota</taxon>
        <taxon>Discoba</taxon>
        <taxon>Euglenozoa</taxon>
        <taxon>Kinetoplastea</taxon>
        <taxon>Metakinetoplastina</taxon>
        <taxon>Trypanosomatida</taxon>
        <taxon>Trypanosomatidae</taxon>
        <taxon>Trypanosoma</taxon>
        <taxon>Duttonella</taxon>
    </lineage>
</organism>
<protein>
    <submittedName>
        <fullName evidence="2">Uncharacterized protein</fullName>
    </submittedName>
</protein>
<accession>G0U567</accession>
<sequence length="105" mass="12266">MFDIVWHIFFFFFFAPIFSHLRYISTVFTHRASSRLTPSRVVVVVVVPFFFFFCSPHSSPPLLAFFFLHFIHTRICICACKWPAASKTWTASAIIVLTVKRCLNK</sequence>